<keyword evidence="9" id="KW-0067">ATP-binding</keyword>
<dbReference type="EC" id="2.7.2.8" evidence="2"/>
<evidence type="ECO:0000256" key="7">
    <source>
        <dbReference type="ARBA" id="ARBA00022741"/>
    </source>
</evidence>
<sequence length="263" mass="27378">MQPPAELAREFPCIVVKIGGRPTTELACMHALADDLGELMQAGIRVAVVHGGGARVTLLSERLGVTARFTEGVRVTGRDDMLIADQVLAGEMNTELVRLLFSRSIRSVGLTGCDAGLCIGTPVAEHTGTVASTDPSVLHALWQADLLPVIASVSQDKDGNPLNINADELARAVAAGLAASALVYISDIPGIRMYGTVSRRLNSSEIEAGINDGQIVGGMVAKTRAALAGLQQGIGTVCIGDYAVRGDLAELLKGQRGTHIGTF</sequence>
<dbReference type="InterPro" id="IPR004662">
    <property type="entry name" value="AcgluKinase_fam"/>
</dbReference>
<evidence type="ECO:0000313" key="15">
    <source>
        <dbReference type="Proteomes" id="UP000007383"/>
    </source>
</evidence>
<evidence type="ECO:0000256" key="3">
    <source>
        <dbReference type="ARBA" id="ARBA00021197"/>
    </source>
</evidence>
<dbReference type="EMBL" id="CP003282">
    <property type="protein sequence ID" value="AFG36302.1"/>
    <property type="molecule type" value="Genomic_DNA"/>
</dbReference>
<evidence type="ECO:0000256" key="11">
    <source>
        <dbReference type="ARBA" id="ARBA00030639"/>
    </source>
</evidence>
<reference evidence="15" key="1">
    <citation type="journal article" date="2013" name="Stand. Genomic Sci.">
        <title>Complete genome sequence of the halophilic bacterium Spirochaeta africana type strain (Z-7692(T)) from the alkaline Lake Magadi in the East African Rift.</title>
        <authorList>
            <person name="Liolos K."/>
            <person name="Abt B."/>
            <person name="Scheuner C."/>
            <person name="Teshima H."/>
            <person name="Held B."/>
            <person name="Lapidus A."/>
            <person name="Nolan M."/>
            <person name="Lucas S."/>
            <person name="Deshpande S."/>
            <person name="Cheng J.F."/>
            <person name="Tapia R."/>
            <person name="Goodwin L.A."/>
            <person name="Pitluck S."/>
            <person name="Pagani I."/>
            <person name="Ivanova N."/>
            <person name="Mavromatis K."/>
            <person name="Mikhailova N."/>
            <person name="Huntemann M."/>
            <person name="Pati A."/>
            <person name="Chen A."/>
            <person name="Palaniappan K."/>
            <person name="Land M."/>
            <person name="Rohde M."/>
            <person name="Tindall B.J."/>
            <person name="Detter J.C."/>
            <person name="Goker M."/>
            <person name="Bristow J."/>
            <person name="Eisen J.A."/>
            <person name="Markowitz V."/>
            <person name="Hugenholtz P."/>
            <person name="Woyke T."/>
            <person name="Klenk H.P."/>
            <person name="Kyrpides N.C."/>
        </authorList>
    </citation>
    <scope>NUCLEOTIDE SEQUENCE</scope>
    <source>
        <strain evidence="15">ATCC 700263 / DSM 8902 / Z-7692</strain>
    </source>
</reference>
<evidence type="ECO:0000256" key="4">
    <source>
        <dbReference type="ARBA" id="ARBA00022571"/>
    </source>
</evidence>
<dbReference type="STRING" id="889378.Spiaf_0193"/>
<gene>
    <name evidence="14" type="ordered locus">Spiaf_0193</name>
</gene>
<organism evidence="14 15">
    <name type="scientific">Spirochaeta africana (strain ATCC 700263 / DSM 8902 / Z-7692)</name>
    <dbReference type="NCBI Taxonomy" id="889378"/>
    <lineage>
        <taxon>Bacteria</taxon>
        <taxon>Pseudomonadati</taxon>
        <taxon>Spirochaetota</taxon>
        <taxon>Spirochaetia</taxon>
        <taxon>Spirochaetales</taxon>
        <taxon>Spirochaetaceae</taxon>
        <taxon>Spirochaeta</taxon>
    </lineage>
</organism>
<dbReference type="Proteomes" id="UP000007383">
    <property type="component" value="Chromosome"/>
</dbReference>
<dbReference type="GO" id="GO:0005737">
    <property type="term" value="C:cytoplasm"/>
    <property type="evidence" value="ECO:0007669"/>
    <property type="project" value="InterPro"/>
</dbReference>
<dbReference type="RefSeq" id="WP_014454300.1">
    <property type="nucleotide sequence ID" value="NC_017098.1"/>
</dbReference>
<feature type="domain" description="Aspartate/glutamate/uridylate kinase" evidence="13">
    <location>
        <begin position="13"/>
        <end position="238"/>
    </location>
</feature>
<evidence type="ECO:0000256" key="8">
    <source>
        <dbReference type="ARBA" id="ARBA00022777"/>
    </source>
</evidence>
<keyword evidence="15" id="KW-1185">Reference proteome</keyword>
<evidence type="ECO:0000256" key="10">
    <source>
        <dbReference type="ARBA" id="ARBA00030178"/>
    </source>
</evidence>
<dbReference type="HOGENOM" id="CLU_053680_1_0_12"/>
<dbReference type="PANTHER" id="PTHR23342:SF0">
    <property type="entry name" value="N-ACETYLGLUTAMATE SYNTHASE, MITOCHONDRIAL"/>
    <property type="match status" value="1"/>
</dbReference>
<evidence type="ECO:0000256" key="2">
    <source>
        <dbReference type="ARBA" id="ARBA00013065"/>
    </source>
</evidence>
<dbReference type="GO" id="GO:0005524">
    <property type="term" value="F:ATP binding"/>
    <property type="evidence" value="ECO:0007669"/>
    <property type="project" value="UniProtKB-KW"/>
</dbReference>
<dbReference type="SUPFAM" id="SSF53633">
    <property type="entry name" value="Carbamate kinase-like"/>
    <property type="match status" value="1"/>
</dbReference>
<dbReference type="CDD" id="cd04238">
    <property type="entry name" value="AAK_NAGK-like"/>
    <property type="match status" value="1"/>
</dbReference>
<keyword evidence="8 14" id="KW-0418">Kinase</keyword>
<keyword evidence="4" id="KW-0055">Arginine biosynthesis</keyword>
<evidence type="ECO:0000313" key="14">
    <source>
        <dbReference type="EMBL" id="AFG36302.1"/>
    </source>
</evidence>
<dbReference type="InterPro" id="IPR036393">
    <property type="entry name" value="AceGlu_kinase-like_sf"/>
</dbReference>
<comment type="catalytic activity">
    <reaction evidence="12">
        <text>N-acetyl-L-glutamate + ATP = N-acetyl-L-glutamyl 5-phosphate + ADP</text>
        <dbReference type="Rhea" id="RHEA:14629"/>
        <dbReference type="ChEBI" id="CHEBI:30616"/>
        <dbReference type="ChEBI" id="CHEBI:44337"/>
        <dbReference type="ChEBI" id="CHEBI:57936"/>
        <dbReference type="ChEBI" id="CHEBI:456216"/>
        <dbReference type="EC" id="2.7.2.8"/>
    </reaction>
</comment>
<dbReference type="GO" id="GO:0006526">
    <property type="term" value="P:L-arginine biosynthetic process"/>
    <property type="evidence" value="ECO:0007669"/>
    <property type="project" value="UniProtKB-KW"/>
</dbReference>
<dbReference type="AlphaFoldDB" id="H9UFK9"/>
<dbReference type="InterPro" id="IPR001048">
    <property type="entry name" value="Asp/Glu/Uridylate_kinase"/>
</dbReference>
<dbReference type="PIRSF" id="PIRSF000728">
    <property type="entry name" value="NAGK"/>
    <property type="match status" value="1"/>
</dbReference>
<dbReference type="eggNOG" id="COG0548">
    <property type="taxonomic scope" value="Bacteria"/>
</dbReference>
<name>H9UFK9_SPIAZ</name>
<evidence type="ECO:0000256" key="1">
    <source>
        <dbReference type="ARBA" id="ARBA00004828"/>
    </source>
</evidence>
<protein>
    <recommendedName>
        <fullName evidence="3">Acetylglutamate kinase</fullName>
        <ecNumber evidence="2">2.7.2.8</ecNumber>
    </recommendedName>
    <alternativeName>
        <fullName evidence="10">N-acetyl-L-glutamate 5-phosphotransferase</fullName>
    </alternativeName>
    <alternativeName>
        <fullName evidence="11">NAG kinase</fullName>
    </alternativeName>
</protein>
<dbReference type="Pfam" id="PF00696">
    <property type="entry name" value="AA_kinase"/>
    <property type="match status" value="1"/>
</dbReference>
<accession>H9UFK9</accession>
<keyword evidence="6" id="KW-0808">Transferase</keyword>
<dbReference type="PANTHER" id="PTHR23342">
    <property type="entry name" value="N-ACETYLGLUTAMATE SYNTHASE"/>
    <property type="match status" value="1"/>
</dbReference>
<evidence type="ECO:0000256" key="5">
    <source>
        <dbReference type="ARBA" id="ARBA00022605"/>
    </source>
</evidence>
<evidence type="ECO:0000256" key="6">
    <source>
        <dbReference type="ARBA" id="ARBA00022679"/>
    </source>
</evidence>
<evidence type="ECO:0000256" key="9">
    <source>
        <dbReference type="ARBA" id="ARBA00022840"/>
    </source>
</evidence>
<evidence type="ECO:0000256" key="12">
    <source>
        <dbReference type="ARBA" id="ARBA00048141"/>
    </source>
</evidence>
<dbReference type="NCBIfam" id="TIGR00761">
    <property type="entry name" value="argB"/>
    <property type="match status" value="1"/>
</dbReference>
<dbReference type="Gene3D" id="3.40.1160.10">
    <property type="entry name" value="Acetylglutamate kinase-like"/>
    <property type="match status" value="1"/>
</dbReference>
<dbReference type="KEGG" id="sfc:Spiaf_0193"/>
<keyword evidence="5" id="KW-0028">Amino-acid biosynthesis</keyword>
<dbReference type="GO" id="GO:0003991">
    <property type="term" value="F:acetylglutamate kinase activity"/>
    <property type="evidence" value="ECO:0007669"/>
    <property type="project" value="UniProtKB-EC"/>
</dbReference>
<dbReference type="PATRIC" id="fig|889378.3.peg.196"/>
<proteinExistence type="predicted"/>
<comment type="pathway">
    <text evidence="1">Amino-acid biosynthesis; L-arginine biosynthesis; N(2)-acetyl-L-ornithine from L-glutamate: step 2/4.</text>
</comment>
<keyword evidence="7" id="KW-0547">Nucleotide-binding</keyword>
<evidence type="ECO:0000259" key="13">
    <source>
        <dbReference type="Pfam" id="PF00696"/>
    </source>
</evidence>